<organism evidence="1 2">
    <name type="scientific">Jiulongibacter sediminis</name>
    <dbReference type="NCBI Taxonomy" id="1605367"/>
    <lineage>
        <taxon>Bacteria</taxon>
        <taxon>Pseudomonadati</taxon>
        <taxon>Bacteroidota</taxon>
        <taxon>Cytophagia</taxon>
        <taxon>Cytophagales</taxon>
        <taxon>Leadbetterellaceae</taxon>
        <taxon>Jiulongibacter</taxon>
    </lineage>
</organism>
<accession>A0A0P7C1Z7</accession>
<name>A0A0P7C1Z7_9BACT</name>
<comment type="caution">
    <text evidence="1">The sequence shown here is derived from an EMBL/GenBank/DDBJ whole genome shotgun (WGS) entry which is preliminary data.</text>
</comment>
<evidence type="ECO:0000313" key="1">
    <source>
        <dbReference type="EMBL" id="KPM48048.1"/>
    </source>
</evidence>
<dbReference type="PATRIC" id="fig|1605367.3.peg.3949"/>
<dbReference type="AlphaFoldDB" id="A0A0P7C1Z7"/>
<dbReference type="OrthoDB" id="9760276at2"/>
<dbReference type="EMBL" id="LGTQ01000009">
    <property type="protein sequence ID" value="KPM48048.1"/>
    <property type="molecule type" value="Genomic_DNA"/>
</dbReference>
<protein>
    <recommendedName>
        <fullName evidence="3">Bacterial surface antigen (D15) domain-containing protein</fullName>
    </recommendedName>
</protein>
<dbReference type="RefSeq" id="WP_055148765.1">
    <property type="nucleotide sequence ID" value="NZ_JXSZ01000009.1"/>
</dbReference>
<sequence>MRYIRNLYVPGGYMRSIYSLLFLLTSVSVFSQGYYGITQKEFGQNRLQLRRLDWRTINSNNFEFNYYRGGEDIARKAAKIAESEYRKITEVLGYTPFTTMKIFLYNSETQLSQSNIGLTSPILYDGGILNLSRSRIEIPYTGNDSTFHQALVKEISGLFVYDMLYGGSLKEVLQSSLLLTVPEWYIRGISAYISQEGMSQESIARLREVMARHADKKISSITGPDAELIGQSIWHYIATRYGRDNISNILNLTRIIRTEQSSITSTLGVSFKRFVDEWKSFYQNGSVVAKTEAIQEPEIPTPLSLNDVPKLENLKDNEIDTEHYEFDEVNVLEAKETIVQAEEEHSSTFNRNRLNRDPEELKISSPKRYENLLLAQDLKTSFYNDPVRRLGMANSIAINDLLENHVIKFDLFITPSVQNHDMGASYMNYEKRVDWGFSFKRRSIQLDDIHPKQFYLFRPLQILLPDASINRRILLHELQAHMHYPMSNNIRLEFTPSLFFNNDIDHVELSRQSLNTTYAGLKTSLIYDNTTQKTSDGFLDGTRARADLQGNVSFAGQNQNFNRLSVDVRHYQPILKGIQLAGRLSYGKSMGQSPKYTFLGGMENTLNRNIYPTPGQIPGEPGDLRDITFYNYPGNLRGFDFGKLYGTNHLLTNIELRLSLARYFPQNSITSSVIRNLKLVLFNDIGTSWNGNKGPWSRQNSLNTQVVGDGNPFYAVVTNFKNPFLIGYGAGVRTTLLGFYIKADYGFGLENKEVGPGKFYLSLGHDF</sequence>
<dbReference type="Proteomes" id="UP000050454">
    <property type="component" value="Unassembled WGS sequence"/>
</dbReference>
<reference evidence="1 2" key="1">
    <citation type="submission" date="2015-07" db="EMBL/GenBank/DDBJ databases">
        <title>The draft genome sequence of Leadbetterella sp. JN14-9.</title>
        <authorList>
            <person name="Liu Y."/>
            <person name="Du J."/>
            <person name="Shao Z."/>
        </authorList>
    </citation>
    <scope>NUCLEOTIDE SEQUENCE [LARGE SCALE GENOMIC DNA]</scope>
    <source>
        <strain evidence="1 2">JN14-9</strain>
    </source>
</reference>
<proteinExistence type="predicted"/>
<keyword evidence="2" id="KW-1185">Reference proteome</keyword>
<gene>
    <name evidence="1" type="ORF">AFM12_12700</name>
</gene>
<dbReference type="STRING" id="1605367.AFM12_12700"/>
<dbReference type="Gene3D" id="2.40.160.50">
    <property type="entry name" value="membrane protein fhac: a member of the omp85/tpsb transporter family"/>
    <property type="match status" value="1"/>
</dbReference>
<evidence type="ECO:0000313" key="2">
    <source>
        <dbReference type="Proteomes" id="UP000050454"/>
    </source>
</evidence>
<evidence type="ECO:0008006" key="3">
    <source>
        <dbReference type="Google" id="ProtNLM"/>
    </source>
</evidence>